<feature type="region of interest" description="Disordered" evidence="1">
    <location>
        <begin position="1"/>
        <end position="27"/>
    </location>
</feature>
<feature type="compositionally biased region" description="Gly residues" evidence="1">
    <location>
        <begin position="13"/>
        <end position="23"/>
    </location>
</feature>
<evidence type="ECO:0000313" key="2">
    <source>
        <dbReference type="EnsemblPlants" id="Bra010112.1-P"/>
    </source>
</evidence>
<organism evidence="2 3">
    <name type="scientific">Brassica campestris</name>
    <name type="common">Field mustard</name>
    <dbReference type="NCBI Taxonomy" id="3711"/>
    <lineage>
        <taxon>Eukaryota</taxon>
        <taxon>Viridiplantae</taxon>
        <taxon>Streptophyta</taxon>
        <taxon>Embryophyta</taxon>
        <taxon>Tracheophyta</taxon>
        <taxon>Spermatophyta</taxon>
        <taxon>Magnoliopsida</taxon>
        <taxon>eudicotyledons</taxon>
        <taxon>Gunneridae</taxon>
        <taxon>Pentapetalae</taxon>
        <taxon>rosids</taxon>
        <taxon>malvids</taxon>
        <taxon>Brassicales</taxon>
        <taxon>Brassicaceae</taxon>
        <taxon>Brassiceae</taxon>
        <taxon>Brassica</taxon>
    </lineage>
</organism>
<dbReference type="Gramene" id="Bra010112.1">
    <property type="protein sequence ID" value="Bra010112.1-P"/>
    <property type="gene ID" value="Bra010112"/>
</dbReference>
<dbReference type="EnsemblPlants" id="Bra010112.1">
    <property type="protein sequence ID" value="Bra010112.1-P"/>
    <property type="gene ID" value="Bra010112"/>
</dbReference>
<protein>
    <submittedName>
        <fullName evidence="2">Uncharacterized protein</fullName>
    </submittedName>
</protein>
<accession>M4D0W3</accession>
<dbReference type="InParanoid" id="M4D0W3"/>
<feature type="region of interest" description="Disordered" evidence="1">
    <location>
        <begin position="46"/>
        <end position="69"/>
    </location>
</feature>
<reference evidence="2 3" key="1">
    <citation type="journal article" date="2011" name="Nat. Genet.">
        <title>The genome of the mesopolyploid crop species Brassica rapa.</title>
        <authorList>
            <consortium name="Brassica rapa Genome Sequencing Project Consortium"/>
            <person name="Wang X."/>
            <person name="Wang H."/>
            <person name="Wang J."/>
            <person name="Sun R."/>
            <person name="Wu J."/>
            <person name="Liu S."/>
            <person name="Bai Y."/>
            <person name="Mun J.H."/>
            <person name="Bancroft I."/>
            <person name="Cheng F."/>
            <person name="Huang S."/>
            <person name="Li X."/>
            <person name="Hua W."/>
            <person name="Wang J."/>
            <person name="Wang X."/>
            <person name="Freeling M."/>
            <person name="Pires J.C."/>
            <person name="Paterson A.H."/>
            <person name="Chalhoub B."/>
            <person name="Wang B."/>
            <person name="Hayward A."/>
            <person name="Sharpe A.G."/>
            <person name="Park B.S."/>
            <person name="Weisshaar B."/>
            <person name="Liu B."/>
            <person name="Li B."/>
            <person name="Liu B."/>
            <person name="Tong C."/>
            <person name="Song C."/>
            <person name="Duran C."/>
            <person name="Peng C."/>
            <person name="Geng C."/>
            <person name="Koh C."/>
            <person name="Lin C."/>
            <person name="Edwards D."/>
            <person name="Mu D."/>
            <person name="Shen D."/>
            <person name="Soumpourou E."/>
            <person name="Li F."/>
            <person name="Fraser F."/>
            <person name="Conant G."/>
            <person name="Lassalle G."/>
            <person name="King G.J."/>
            <person name="Bonnema G."/>
            <person name="Tang H."/>
            <person name="Wang H."/>
            <person name="Belcram H."/>
            <person name="Zhou H."/>
            <person name="Hirakawa H."/>
            <person name="Abe H."/>
            <person name="Guo H."/>
            <person name="Wang H."/>
            <person name="Jin H."/>
            <person name="Parkin I.A."/>
            <person name="Batley J."/>
            <person name="Kim J.S."/>
            <person name="Just J."/>
            <person name="Li J."/>
            <person name="Xu J."/>
            <person name="Deng J."/>
            <person name="Kim J.A."/>
            <person name="Li J."/>
            <person name="Yu J."/>
            <person name="Meng J."/>
            <person name="Wang J."/>
            <person name="Min J."/>
            <person name="Poulain J."/>
            <person name="Wang J."/>
            <person name="Hatakeyama K."/>
            <person name="Wu K."/>
            <person name="Wang L."/>
            <person name="Fang L."/>
            <person name="Trick M."/>
            <person name="Links M.G."/>
            <person name="Zhao M."/>
            <person name="Jin M."/>
            <person name="Ramchiary N."/>
            <person name="Drou N."/>
            <person name="Berkman P.J."/>
            <person name="Cai Q."/>
            <person name="Huang Q."/>
            <person name="Li R."/>
            <person name="Tabata S."/>
            <person name="Cheng S."/>
            <person name="Zhang S."/>
            <person name="Zhang S."/>
            <person name="Huang S."/>
            <person name="Sato S."/>
            <person name="Sun S."/>
            <person name="Kwon S.J."/>
            <person name="Choi S.R."/>
            <person name="Lee T.H."/>
            <person name="Fan W."/>
            <person name="Zhao X."/>
            <person name="Tan X."/>
            <person name="Xu X."/>
            <person name="Wang Y."/>
            <person name="Qiu Y."/>
            <person name="Yin Y."/>
            <person name="Li Y."/>
            <person name="Du Y."/>
            <person name="Liao Y."/>
            <person name="Lim Y."/>
            <person name="Narusaka Y."/>
            <person name="Wang Y."/>
            <person name="Wang Z."/>
            <person name="Li Z."/>
            <person name="Wang Z."/>
            <person name="Xiong Z."/>
            <person name="Zhang Z."/>
        </authorList>
    </citation>
    <scope>NUCLEOTIDE SEQUENCE [LARGE SCALE GENOMIC DNA]</scope>
    <source>
        <strain evidence="2 3">cv. Chiifu-401-42</strain>
    </source>
</reference>
<dbReference type="HOGENOM" id="CLU_2779419_0_0_1"/>
<reference evidence="2" key="3">
    <citation type="submission" date="2023-03" db="UniProtKB">
        <authorList>
            <consortium name="EnsemblPlants"/>
        </authorList>
    </citation>
    <scope>IDENTIFICATION</scope>
    <source>
        <strain evidence="2">cv. Chiifu-401-42</strain>
    </source>
</reference>
<keyword evidence="3" id="KW-1185">Reference proteome</keyword>
<reference evidence="2 3" key="2">
    <citation type="journal article" date="2018" name="Hortic Res">
        <title>Improved Brassica rapa reference genome by single-molecule sequencing and chromosome conformation capture technologies.</title>
        <authorList>
            <person name="Zhang L."/>
            <person name="Cai X."/>
            <person name="Wu J."/>
            <person name="Liu M."/>
            <person name="Grob S."/>
            <person name="Cheng F."/>
            <person name="Liang J."/>
            <person name="Cai C."/>
            <person name="Liu Z."/>
            <person name="Liu B."/>
            <person name="Wang F."/>
            <person name="Li S."/>
            <person name="Liu F."/>
            <person name="Li X."/>
            <person name="Cheng L."/>
            <person name="Yang W."/>
            <person name="Li M.H."/>
            <person name="Grossniklaus U."/>
            <person name="Zheng H."/>
            <person name="Wang X."/>
        </authorList>
    </citation>
    <scope>NUCLEOTIDE SEQUENCE [LARGE SCALE GENOMIC DNA]</scope>
    <source>
        <strain evidence="2 3">cv. Chiifu-401-42</strain>
    </source>
</reference>
<dbReference type="Proteomes" id="UP000011750">
    <property type="component" value="Chromosome A06"/>
</dbReference>
<dbReference type="AlphaFoldDB" id="M4D0W3"/>
<name>M4D0W3_BRACM</name>
<sequence length="69" mass="6802">MNMEVNSQPSGESGDGGGSGGGVTLPTVKKMRGLTTCYSLGSNIGNNTTDGAKKKSSEGSGIDGGCVDF</sequence>
<proteinExistence type="predicted"/>
<evidence type="ECO:0000256" key="1">
    <source>
        <dbReference type="SAM" id="MobiDB-lite"/>
    </source>
</evidence>
<evidence type="ECO:0000313" key="3">
    <source>
        <dbReference type="Proteomes" id="UP000011750"/>
    </source>
</evidence>